<keyword evidence="1" id="KW-0812">Transmembrane</keyword>
<protein>
    <submittedName>
        <fullName evidence="2">Unannotated protein</fullName>
    </submittedName>
</protein>
<proteinExistence type="predicted"/>
<reference evidence="2" key="1">
    <citation type="submission" date="2020-05" db="EMBL/GenBank/DDBJ databases">
        <authorList>
            <person name="Chiriac C."/>
            <person name="Salcher M."/>
            <person name="Ghai R."/>
            <person name="Kavagutti S V."/>
        </authorList>
    </citation>
    <scope>NUCLEOTIDE SEQUENCE</scope>
</reference>
<dbReference type="AlphaFoldDB" id="A0A6J6EX62"/>
<organism evidence="2">
    <name type="scientific">freshwater metagenome</name>
    <dbReference type="NCBI Taxonomy" id="449393"/>
    <lineage>
        <taxon>unclassified sequences</taxon>
        <taxon>metagenomes</taxon>
        <taxon>ecological metagenomes</taxon>
    </lineage>
</organism>
<feature type="transmembrane region" description="Helical" evidence="1">
    <location>
        <begin position="70"/>
        <end position="88"/>
    </location>
</feature>
<keyword evidence="1" id="KW-1133">Transmembrane helix</keyword>
<feature type="transmembrane region" description="Helical" evidence="1">
    <location>
        <begin position="12"/>
        <end position="28"/>
    </location>
</feature>
<gene>
    <name evidence="2" type="ORF">UFOPK1726_00792</name>
</gene>
<keyword evidence="1" id="KW-0472">Membrane</keyword>
<dbReference type="EMBL" id="CAEZTT010000088">
    <property type="protein sequence ID" value="CAB4579323.1"/>
    <property type="molecule type" value="Genomic_DNA"/>
</dbReference>
<evidence type="ECO:0000313" key="2">
    <source>
        <dbReference type="EMBL" id="CAB4579323.1"/>
    </source>
</evidence>
<name>A0A6J6EX62_9ZZZZ</name>
<sequence>MAQELENAARLAAVAAGMGAIARVALALHGGVRRAGLLVIECVVGASLGVMAAGAIAYWEPEVLSADRAFLVMAGAAGVAGAIGTRLLDLLTAWMQRRAGV</sequence>
<evidence type="ECO:0000256" key="1">
    <source>
        <dbReference type="SAM" id="Phobius"/>
    </source>
</evidence>
<feature type="transmembrane region" description="Helical" evidence="1">
    <location>
        <begin position="35"/>
        <end position="58"/>
    </location>
</feature>
<accession>A0A6J6EX62</accession>